<accession>A0ABQ5QIC4</accession>
<dbReference type="RefSeq" id="WP_285577098.1">
    <property type="nucleotide sequence ID" value="NZ_BSDE01000007.1"/>
</dbReference>
<evidence type="ECO:0000313" key="7">
    <source>
        <dbReference type="EMBL" id="GLH74619.1"/>
    </source>
</evidence>
<dbReference type="Pfam" id="PF00501">
    <property type="entry name" value="AMP-binding"/>
    <property type="match status" value="1"/>
</dbReference>
<dbReference type="Pfam" id="PF13193">
    <property type="entry name" value="AMP-binding_C"/>
    <property type="match status" value="1"/>
</dbReference>
<dbReference type="InterPro" id="IPR025110">
    <property type="entry name" value="AMP-bd_C"/>
</dbReference>
<dbReference type="SUPFAM" id="SSF56801">
    <property type="entry name" value="Acetyl-CoA synthetase-like"/>
    <property type="match status" value="1"/>
</dbReference>
<keyword evidence="3" id="KW-0547">Nucleotide-binding</keyword>
<evidence type="ECO:0000256" key="4">
    <source>
        <dbReference type="ARBA" id="ARBA00022840"/>
    </source>
</evidence>
<feature type="domain" description="AMP-dependent synthetase/ligase" evidence="5">
    <location>
        <begin position="49"/>
        <end position="408"/>
    </location>
</feature>
<evidence type="ECO:0000259" key="6">
    <source>
        <dbReference type="Pfam" id="PF13193"/>
    </source>
</evidence>
<dbReference type="InterPro" id="IPR042099">
    <property type="entry name" value="ANL_N_sf"/>
</dbReference>
<keyword evidence="2" id="KW-0436">Ligase</keyword>
<dbReference type="InterPro" id="IPR051087">
    <property type="entry name" value="Mitochondrial_ACSM"/>
</dbReference>
<dbReference type="EMBL" id="BSDE01000007">
    <property type="protein sequence ID" value="GLH74619.1"/>
    <property type="molecule type" value="Genomic_DNA"/>
</dbReference>
<name>A0ABQ5QIC4_9BACT</name>
<evidence type="ECO:0000259" key="5">
    <source>
        <dbReference type="Pfam" id="PF00501"/>
    </source>
</evidence>
<evidence type="ECO:0000256" key="2">
    <source>
        <dbReference type="ARBA" id="ARBA00022598"/>
    </source>
</evidence>
<organism evidence="7 8">
    <name type="scientific">Geothrix limicola</name>
    <dbReference type="NCBI Taxonomy" id="2927978"/>
    <lineage>
        <taxon>Bacteria</taxon>
        <taxon>Pseudomonadati</taxon>
        <taxon>Acidobacteriota</taxon>
        <taxon>Holophagae</taxon>
        <taxon>Holophagales</taxon>
        <taxon>Holophagaceae</taxon>
        <taxon>Geothrix</taxon>
    </lineage>
</organism>
<dbReference type="InterPro" id="IPR045851">
    <property type="entry name" value="AMP-bd_C_sf"/>
</dbReference>
<keyword evidence="4" id="KW-0067">ATP-binding</keyword>
<dbReference type="Proteomes" id="UP001165069">
    <property type="component" value="Unassembled WGS sequence"/>
</dbReference>
<dbReference type="Gene3D" id="3.30.300.30">
    <property type="match status" value="1"/>
</dbReference>
<gene>
    <name evidence="7" type="ORF">GETHLI_31210</name>
</gene>
<dbReference type="Gene3D" id="3.40.50.12780">
    <property type="entry name" value="N-terminal domain of ligase-like"/>
    <property type="match status" value="1"/>
</dbReference>
<evidence type="ECO:0000256" key="3">
    <source>
        <dbReference type="ARBA" id="ARBA00022741"/>
    </source>
</evidence>
<dbReference type="PANTHER" id="PTHR43605:SF10">
    <property type="entry name" value="ACYL-COA SYNTHETASE MEDIUM CHAIN FAMILY MEMBER 3"/>
    <property type="match status" value="1"/>
</dbReference>
<feature type="domain" description="AMP-binding enzyme C-terminal" evidence="6">
    <location>
        <begin position="459"/>
        <end position="536"/>
    </location>
</feature>
<sequence length="565" mass="62357">MQPREAFLQARALLVEHREAYGKAREAFRWPALDTFNWALDWFDVQAAGNDRPALWLVEENGTETKVSFQELSRRSNRVANALRDLGVKRGDGVLIMLDNVLPLWEVMLACIKLGAVLVPSTLLLSEADLKDRIERGGIRHLVVDASQTGKFAAMDASLTRIIVGAGVGTGVGAAPGWHGFESLYGGADDYGPDAPTRATDPMLLYFTSGTTAKPKLVLHTHQSYPVGHLSTMYWVGLREGDIHYNISSPGWAKHAWSSFFAPWNAGACIFVYRAARFNAATTLQVIVDKGVTTLCAPPTVWRLFIQEDLAAYQVKLRELVGAGEPLNPEVISQVQKAWGLTIRDGYGQTETTAQVGNPPGQPVKAGSMGRPLPGYEVVLLDAEGHEAEEGEIALKLKPRPLGLMAGYRDDPSKMAKAEAEGFYRTGDVATRDADGYLFFVGRADDVFKSSDYRISPFELESFLIEHEAVAEAAVVPSPDPLKLAVPKAYVILRAGVEPSRETALALFRFIRERLSPYKRIRILEFGDLPKTISGKIRRVELRKRAAEQTHGPAEFREDQFPELR</sequence>
<dbReference type="InterPro" id="IPR000873">
    <property type="entry name" value="AMP-dep_synth/lig_dom"/>
</dbReference>
<protein>
    <submittedName>
        <fullName evidence="7">AMP-dependent synthetase</fullName>
    </submittedName>
</protein>
<evidence type="ECO:0000313" key="8">
    <source>
        <dbReference type="Proteomes" id="UP001165069"/>
    </source>
</evidence>
<comment type="similarity">
    <text evidence="1">Belongs to the ATP-dependent AMP-binding enzyme family.</text>
</comment>
<comment type="caution">
    <text evidence="7">The sequence shown here is derived from an EMBL/GenBank/DDBJ whole genome shotgun (WGS) entry which is preliminary data.</text>
</comment>
<proteinExistence type="inferred from homology"/>
<evidence type="ECO:0000256" key="1">
    <source>
        <dbReference type="ARBA" id="ARBA00006432"/>
    </source>
</evidence>
<keyword evidence="8" id="KW-1185">Reference proteome</keyword>
<dbReference type="PANTHER" id="PTHR43605">
    <property type="entry name" value="ACYL-COENZYME A SYNTHETASE"/>
    <property type="match status" value="1"/>
</dbReference>
<reference evidence="7 8" key="1">
    <citation type="journal article" date="2023" name="Antonie Van Leeuwenhoek">
        <title>Mesoterricola silvestris gen. nov., sp. nov., Mesoterricola sediminis sp. nov., Geothrix oryzae sp. nov., Geothrix edaphica sp. nov., Geothrix rubra sp. nov., and Geothrix limicola sp. nov., six novel members of Acidobacteriota isolated from soils.</title>
        <authorList>
            <person name="Itoh H."/>
            <person name="Sugisawa Y."/>
            <person name="Mise K."/>
            <person name="Xu Z."/>
            <person name="Kuniyasu M."/>
            <person name="Ushijima N."/>
            <person name="Kawano K."/>
            <person name="Kobayashi E."/>
            <person name="Shiratori Y."/>
            <person name="Masuda Y."/>
            <person name="Senoo K."/>
        </authorList>
    </citation>
    <scope>NUCLEOTIDE SEQUENCE [LARGE SCALE GENOMIC DNA]</scope>
    <source>
        <strain evidence="7 8">Red804</strain>
    </source>
</reference>